<dbReference type="EMBL" id="CP027228">
    <property type="protein sequence ID" value="AVM48100.1"/>
    <property type="molecule type" value="Genomic_DNA"/>
</dbReference>
<keyword evidence="2" id="KW-1185">Reference proteome</keyword>
<dbReference type="KEGG" id="mdv:C5Q96_04275"/>
<dbReference type="OrthoDB" id="307209at2"/>
<dbReference type="Pfam" id="PF10117">
    <property type="entry name" value="McrBC"/>
    <property type="match status" value="1"/>
</dbReference>
<proteinExistence type="predicted"/>
<protein>
    <recommendedName>
        <fullName evidence="3">Restriction endonuclease</fullName>
    </recommendedName>
</protein>
<name>A0A2S0L482_9FIRM</name>
<reference evidence="2" key="1">
    <citation type="submission" date="2018-02" db="EMBL/GenBank/DDBJ databases">
        <authorList>
            <person name="Holder M.E."/>
            <person name="Ajami N.J."/>
            <person name="Petrosino J.F."/>
        </authorList>
    </citation>
    <scope>NUCLEOTIDE SEQUENCE [LARGE SCALE GENOMIC DNA]</scope>
    <source>
        <strain evidence="2">CCUG 47132</strain>
    </source>
</reference>
<sequence length="440" mass="51140">MNPMKIKDNESREKEKFYQVKSIASCVSDKTLEQLEREGVFVFPEIMKDAEDITKNQMILQSCNDMYCTGNVMGFLGSGDERLIIESRFSRGENDYFFQYLLEKVLDFPNFISLDTNANQEERMFNLLLFLFPHYLKVAARKGAFKTYIRNKYNDGNVRGTIDIARHIKNNIPFVGDIAYNQREYSFDNYLMELVRHTIEHIKSKSYGHKLLNNVKDEIKLVVDSTPRYKASDRRTILEANRKNTIRHAYYHEYRDLQRLCILILQNQKHKLGVGQRKVYGILFDGAWLWEEYINSLISDMFYHPMNKSGSGAQRLFASGIGLIYPDFIGKNPTERVIADAKYKPIDNIGNKDYLQVLAYMFRFDSKRGYYLYPDSTDSGNKCLMMNEGSTYEGGVSARKDISITKLGLKVPSESKDYEEFKRQIVGSEMAFIKSIEVTV</sequence>
<dbReference type="REBASE" id="246533">
    <property type="entry name" value="Mdi47132McrBCP"/>
</dbReference>
<accession>A0A2S0L482</accession>
<dbReference type="GeneID" id="78391474"/>
<dbReference type="InterPro" id="IPR019292">
    <property type="entry name" value="McrC"/>
</dbReference>
<gene>
    <name evidence="1" type="ORF">C5Q96_04275</name>
</gene>
<dbReference type="Proteomes" id="UP000237883">
    <property type="component" value="Chromosome"/>
</dbReference>
<organism evidence="1 2">
    <name type="scientific">Mogibacterium diversum</name>
    <dbReference type="NCBI Taxonomy" id="114527"/>
    <lineage>
        <taxon>Bacteria</taxon>
        <taxon>Bacillati</taxon>
        <taxon>Bacillota</taxon>
        <taxon>Clostridia</taxon>
        <taxon>Peptostreptococcales</taxon>
        <taxon>Anaerovoracaceae</taxon>
        <taxon>Mogibacterium</taxon>
    </lineage>
</organism>
<dbReference type="RefSeq" id="WP_106057176.1">
    <property type="nucleotide sequence ID" value="NZ_CP027228.1"/>
</dbReference>
<dbReference type="PANTHER" id="PTHR38733:SF1">
    <property type="entry name" value="TYPE IV METHYL-DIRECTED RESTRICTION ENZYME ECOKMCRBC"/>
    <property type="match status" value="1"/>
</dbReference>
<evidence type="ECO:0000313" key="2">
    <source>
        <dbReference type="Proteomes" id="UP000237883"/>
    </source>
</evidence>
<dbReference type="PANTHER" id="PTHR38733">
    <property type="entry name" value="PROTEIN MCRC"/>
    <property type="match status" value="1"/>
</dbReference>
<evidence type="ECO:0008006" key="3">
    <source>
        <dbReference type="Google" id="ProtNLM"/>
    </source>
</evidence>
<dbReference type="AlphaFoldDB" id="A0A2S0L482"/>
<evidence type="ECO:0000313" key="1">
    <source>
        <dbReference type="EMBL" id="AVM48100.1"/>
    </source>
</evidence>